<evidence type="ECO:0000256" key="5">
    <source>
        <dbReference type="ARBA" id="ARBA00022741"/>
    </source>
</evidence>
<feature type="binding site" evidence="10">
    <location>
        <position position="171"/>
    </location>
    <ligand>
        <name>CTP</name>
        <dbReference type="ChEBI" id="CHEBI:37563"/>
    </ligand>
</feature>
<evidence type="ECO:0000259" key="11">
    <source>
        <dbReference type="Pfam" id="PF01909"/>
    </source>
</evidence>
<accession>A0A1H6V624</accession>
<comment type="catalytic activity">
    <reaction evidence="10">
        <text>a tRNA with a 3' CCA end + 2 CTP + ATP = a tRNA with a 3' CCACCA end + 3 diphosphate</text>
        <dbReference type="Rhea" id="RHEA:76235"/>
        <dbReference type="Rhea" id="RHEA-COMP:10468"/>
        <dbReference type="Rhea" id="RHEA-COMP:18655"/>
        <dbReference type="ChEBI" id="CHEBI:30616"/>
        <dbReference type="ChEBI" id="CHEBI:33019"/>
        <dbReference type="ChEBI" id="CHEBI:37563"/>
        <dbReference type="ChEBI" id="CHEBI:83071"/>
        <dbReference type="ChEBI" id="CHEBI:195187"/>
    </reaction>
</comment>
<dbReference type="Pfam" id="PF09249">
    <property type="entry name" value="tRNA_NucTransf2"/>
    <property type="match status" value="1"/>
</dbReference>
<dbReference type="EC" id="2.7.7.72" evidence="10"/>
<dbReference type="GO" id="GO:0042245">
    <property type="term" value="P:RNA repair"/>
    <property type="evidence" value="ECO:0007669"/>
    <property type="project" value="UniProtKB-KW"/>
</dbReference>
<evidence type="ECO:0000313" key="15">
    <source>
        <dbReference type="Proteomes" id="UP000198888"/>
    </source>
</evidence>
<dbReference type="NCBIfam" id="TIGR03671">
    <property type="entry name" value="cca_archaeal"/>
    <property type="match status" value="1"/>
</dbReference>
<keyword evidence="6 10" id="KW-0692">RNA repair</keyword>
<dbReference type="GO" id="GO:0001680">
    <property type="term" value="P:tRNA 3'-terminal CCA addition"/>
    <property type="evidence" value="ECO:0007669"/>
    <property type="project" value="UniProtKB-UniRule"/>
</dbReference>
<gene>
    <name evidence="10" type="primary">cca</name>
    <name evidence="14" type="ORF">SAMN05444271_11568</name>
</gene>
<dbReference type="Gene3D" id="3.30.460.10">
    <property type="entry name" value="Beta Polymerase, domain 2"/>
    <property type="match status" value="1"/>
</dbReference>
<evidence type="ECO:0000313" key="14">
    <source>
        <dbReference type="EMBL" id="SEJ00033.1"/>
    </source>
</evidence>
<feature type="domain" description="CCA-adding enzyme C-terminal" evidence="13">
    <location>
        <begin position="294"/>
        <end position="441"/>
    </location>
</feature>
<proteinExistence type="inferred from homology"/>
<evidence type="ECO:0000256" key="6">
    <source>
        <dbReference type="ARBA" id="ARBA00022800"/>
    </source>
</evidence>
<protein>
    <recommendedName>
        <fullName evidence="10">CCA-adding enzyme</fullName>
        <ecNumber evidence="10">2.7.7.72</ecNumber>
    </recommendedName>
    <alternativeName>
        <fullName evidence="10">CCA tRNA nucleotidyltransferase</fullName>
    </alternativeName>
    <alternativeName>
        <fullName evidence="10">tRNA CCA-pyrophosphorylase</fullName>
    </alternativeName>
    <alternativeName>
        <fullName evidence="10">tRNA adenylyl-/cytidylyl- transferase</fullName>
    </alternativeName>
    <alternativeName>
        <fullName evidence="10">tRNA nucleotidyltransferase</fullName>
    </alternativeName>
    <alternativeName>
        <fullName evidence="10">tRNA-NT</fullName>
    </alternativeName>
</protein>
<reference evidence="14 15" key="1">
    <citation type="submission" date="2016-10" db="EMBL/GenBank/DDBJ databases">
        <authorList>
            <person name="de Groot N.N."/>
        </authorList>
    </citation>
    <scope>NUCLEOTIDE SEQUENCE [LARGE SCALE GENOMIC DNA]</scope>
    <source>
        <strain evidence="14 15">DSM 22187</strain>
    </source>
</reference>
<feature type="binding site" evidence="10">
    <location>
        <position position="65"/>
    </location>
    <ligand>
        <name>CTP</name>
        <dbReference type="ChEBI" id="CHEBI:37563"/>
    </ligand>
</feature>
<feature type="binding site" evidence="10">
    <location>
        <position position="79"/>
    </location>
    <ligand>
        <name>Mg(2+)</name>
        <dbReference type="ChEBI" id="CHEBI:18420"/>
    </ligand>
</feature>
<dbReference type="EMBL" id="FNYR01000015">
    <property type="protein sequence ID" value="SEJ00033.1"/>
    <property type="molecule type" value="Genomic_DNA"/>
</dbReference>
<comment type="function">
    <text evidence="10">Catalyzes the addition and repair of the essential 3'-terminal CCA sequence in tRNAs without using a nucleic acid template. Adds these three nucleotides in the order of C, C, and A to the tRNA nucleotide-73, using CTP and ATP as substrates and producing inorganic pyrophosphate. tRNA 3'-terminal CCA addition is required both for tRNA processing and repair. Also involved in tRNA surveillance by mediating tandem CCA addition to generate a CCACCA at the 3' terminus of unstable tRNAs. While stable tRNAs receive only 3'-terminal CCA, unstable tRNAs are marked with CCACCA and rapidly degraded.</text>
</comment>
<dbReference type="GO" id="GO:0000049">
    <property type="term" value="F:tRNA binding"/>
    <property type="evidence" value="ECO:0007669"/>
    <property type="project" value="UniProtKB-UniRule"/>
</dbReference>
<feature type="domain" description="Polymerase nucleotidyl transferase" evidence="11">
    <location>
        <begin position="48"/>
        <end position="151"/>
    </location>
</feature>
<dbReference type="InterPro" id="IPR042090">
    <property type="entry name" value="CCA_tRNA_nucleotrans_2"/>
</dbReference>
<dbReference type="InterPro" id="IPR002934">
    <property type="entry name" value="Polymerase_NTP_transf_dom"/>
</dbReference>
<keyword evidence="2 10" id="KW-0819">tRNA processing</keyword>
<dbReference type="Pfam" id="PF21133">
    <property type="entry name" value="CAA_C"/>
    <property type="match status" value="1"/>
</dbReference>
<evidence type="ECO:0000256" key="9">
    <source>
        <dbReference type="ARBA" id="ARBA00022884"/>
    </source>
</evidence>
<dbReference type="InterPro" id="IPR043519">
    <property type="entry name" value="NT_sf"/>
</dbReference>
<keyword evidence="9 10" id="KW-0694">RNA-binding</keyword>
<evidence type="ECO:0000256" key="7">
    <source>
        <dbReference type="ARBA" id="ARBA00022840"/>
    </source>
</evidence>
<dbReference type="HAMAP" id="MF_01264">
    <property type="entry name" value="CCA_arch"/>
    <property type="match status" value="1"/>
</dbReference>
<dbReference type="SUPFAM" id="SSF81631">
    <property type="entry name" value="PAP/OAS1 substrate-binding domain"/>
    <property type="match status" value="1"/>
</dbReference>
<comment type="catalytic activity">
    <reaction evidence="10">
        <text>a tRNA precursor + 2 CTP + ATP = a tRNA with a 3' CCA end + 3 diphosphate</text>
        <dbReference type="Rhea" id="RHEA:14433"/>
        <dbReference type="Rhea" id="RHEA-COMP:10465"/>
        <dbReference type="Rhea" id="RHEA-COMP:10468"/>
        <dbReference type="ChEBI" id="CHEBI:30616"/>
        <dbReference type="ChEBI" id="CHEBI:33019"/>
        <dbReference type="ChEBI" id="CHEBI:37563"/>
        <dbReference type="ChEBI" id="CHEBI:74896"/>
        <dbReference type="ChEBI" id="CHEBI:83071"/>
        <dbReference type="EC" id="2.7.7.72"/>
    </reaction>
</comment>
<dbReference type="KEGG" id="hae:halTADL_0678"/>
<feature type="binding site" evidence="10">
    <location>
        <position position="180"/>
    </location>
    <ligand>
        <name>CTP</name>
        <dbReference type="ChEBI" id="CHEBI:37563"/>
    </ligand>
</feature>
<evidence type="ECO:0000259" key="13">
    <source>
        <dbReference type="Pfam" id="PF21133"/>
    </source>
</evidence>
<dbReference type="PANTHER" id="PTHR39643:SF1">
    <property type="entry name" value="CCA-ADDING ENZYME"/>
    <property type="match status" value="1"/>
</dbReference>
<dbReference type="Gene3D" id="3.30.70.590">
    <property type="entry name" value="Poly(A) polymerase predicted RNA binding domain"/>
    <property type="match status" value="1"/>
</dbReference>
<dbReference type="AlphaFoldDB" id="A0A1H6V624"/>
<evidence type="ECO:0000256" key="4">
    <source>
        <dbReference type="ARBA" id="ARBA00022723"/>
    </source>
</evidence>
<keyword evidence="5 10" id="KW-0547">Nucleotide-binding</keyword>
<feature type="domain" description="tRNA nucleotidyltransferase substrate binding" evidence="12">
    <location>
        <begin position="166"/>
        <end position="275"/>
    </location>
</feature>
<dbReference type="Pfam" id="PF01909">
    <property type="entry name" value="NTP_transf_2"/>
    <property type="match status" value="1"/>
</dbReference>
<feature type="binding site" evidence="10">
    <location>
        <position position="68"/>
    </location>
    <ligand>
        <name>ATP</name>
        <dbReference type="ChEBI" id="CHEBI:30616"/>
    </ligand>
</feature>
<keyword evidence="8 10" id="KW-0460">Magnesium</keyword>
<comment type="subunit">
    <text evidence="10">Homodimer.</text>
</comment>
<feature type="binding site" evidence="10">
    <location>
        <position position="180"/>
    </location>
    <ligand>
        <name>ATP</name>
        <dbReference type="ChEBI" id="CHEBI:30616"/>
    </ligand>
</feature>
<feature type="binding site" evidence="10">
    <location>
        <position position="171"/>
    </location>
    <ligand>
        <name>ATP</name>
        <dbReference type="ChEBI" id="CHEBI:30616"/>
    </ligand>
</feature>
<dbReference type="InterPro" id="IPR008229">
    <property type="entry name" value="CCA-adding_arc"/>
</dbReference>
<evidence type="ECO:0000259" key="12">
    <source>
        <dbReference type="Pfam" id="PF09249"/>
    </source>
</evidence>
<dbReference type="Gene3D" id="1.10.1410.30">
    <property type="entry name" value="CCA tRNA nucleotidyltransferase, domain 2"/>
    <property type="match status" value="1"/>
</dbReference>
<dbReference type="STRING" id="1073996.SAMN05444271_11568"/>
<comment type="miscellaneous">
    <text evidence="10">A single active site specifically recognizes both ATP and CTP and is responsible for their addition.</text>
</comment>
<dbReference type="Gene3D" id="3.30.70.1550">
    <property type="entry name" value="Archaeal tRNA CCA-adding enzyme catalytic domain"/>
    <property type="match status" value="1"/>
</dbReference>
<feature type="binding site" evidence="10">
    <location>
        <position position="151"/>
    </location>
    <ligand>
        <name>ATP</name>
        <dbReference type="ChEBI" id="CHEBI:30616"/>
    </ligand>
</feature>
<dbReference type="CDD" id="cd05400">
    <property type="entry name" value="NT_2-5OAS_ClassI-CCAase"/>
    <property type="match status" value="1"/>
</dbReference>
<dbReference type="SUPFAM" id="SSF55003">
    <property type="entry name" value="PAP/Archaeal CCA-adding enzyme, C-terminal domain"/>
    <property type="match status" value="1"/>
</dbReference>
<dbReference type="InterPro" id="IPR015329">
    <property type="entry name" value="tRNA_NucTransf2"/>
</dbReference>
<comment type="cofactor">
    <cofactor evidence="10">
        <name>Mg(2+)</name>
        <dbReference type="ChEBI" id="CHEBI:18420"/>
    </cofactor>
</comment>
<feature type="binding site" evidence="10">
    <location>
        <position position="151"/>
    </location>
    <ligand>
        <name>CTP</name>
        <dbReference type="ChEBI" id="CHEBI:37563"/>
    </ligand>
</feature>
<feature type="binding site" evidence="10">
    <location>
        <position position="128"/>
    </location>
    <ligand>
        <name>Mg(2+)</name>
        <dbReference type="ChEBI" id="CHEBI:18420"/>
    </ligand>
</feature>
<dbReference type="GO" id="GO:0005524">
    <property type="term" value="F:ATP binding"/>
    <property type="evidence" value="ECO:0007669"/>
    <property type="project" value="UniProtKB-UniRule"/>
</dbReference>
<dbReference type="Proteomes" id="UP000198888">
    <property type="component" value="Unassembled WGS sequence"/>
</dbReference>
<comment type="similarity">
    <text evidence="10">Belongs to the tRNA nucleotidyltransferase/poly(A) polymerase family. Archaeal CCA-adding enzyme subfamily.</text>
</comment>
<dbReference type="InterPro" id="IPR011068">
    <property type="entry name" value="NuclTrfase_I-like_C"/>
</dbReference>
<dbReference type="SUPFAM" id="SSF81301">
    <property type="entry name" value="Nucleotidyltransferase"/>
    <property type="match status" value="1"/>
</dbReference>
<dbReference type="InterPro" id="IPR048833">
    <property type="entry name" value="CAA_C"/>
</dbReference>
<feature type="binding site" evidence="10">
    <location>
        <position position="68"/>
    </location>
    <ligand>
        <name>CTP</name>
        <dbReference type="ChEBI" id="CHEBI:37563"/>
    </ligand>
</feature>
<evidence type="ECO:0000256" key="2">
    <source>
        <dbReference type="ARBA" id="ARBA00022694"/>
    </source>
</evidence>
<evidence type="ECO:0000256" key="8">
    <source>
        <dbReference type="ARBA" id="ARBA00022842"/>
    </source>
</evidence>
<feature type="binding site" evidence="10">
    <location>
        <position position="65"/>
    </location>
    <ligand>
        <name>ATP</name>
        <dbReference type="ChEBI" id="CHEBI:30616"/>
    </ligand>
</feature>
<dbReference type="GO" id="GO:0000287">
    <property type="term" value="F:magnesium ion binding"/>
    <property type="evidence" value="ECO:0007669"/>
    <property type="project" value="UniProtKB-UniRule"/>
</dbReference>
<evidence type="ECO:0000256" key="10">
    <source>
        <dbReference type="HAMAP-Rule" id="MF_01264"/>
    </source>
</evidence>
<dbReference type="PANTHER" id="PTHR39643">
    <property type="entry name" value="CCA-ADDING ENZYME"/>
    <property type="match status" value="1"/>
</dbReference>
<dbReference type="InterPro" id="IPR006116">
    <property type="entry name" value="NT_2-5OAS_ClassI-CCAase"/>
</dbReference>
<keyword evidence="3 10" id="KW-0548">Nucleotidyltransferase</keyword>
<keyword evidence="15" id="KW-1185">Reference proteome</keyword>
<keyword evidence="7 10" id="KW-0067">ATP-binding</keyword>
<dbReference type="GO" id="GO:0004810">
    <property type="term" value="F:CCA tRNA nucleotidyltransferase activity"/>
    <property type="evidence" value="ECO:0007669"/>
    <property type="project" value="UniProtKB-UniRule"/>
</dbReference>
<keyword evidence="1 10" id="KW-0808">Transferase</keyword>
<keyword evidence="4 10" id="KW-0479">Metal-binding</keyword>
<accession>A0A2H4PZH7</accession>
<sequence>MLSHGVFQFRCMTTLDDVLTTVSERVTPTAEERQRLSTAAATLTDRARAAIDDRGLDADVIQVGSTARGTWLAGDRDIDLFIRFPPDLPREDLETYGLDIGHEVLPDGHQEYAEHPYVKGDVDGFDVDCVPCYRVESATDIRSAVDRTPFHTQYLEARIDEDLAGDVRVFKRFLKGIGAYGSDLKTRGFSGYLSELLVVEHGGVIPLLKAAVDWHPPVEFDPEGHGTTTFDDPLVVIDPTDPDRNVAAVCSAENVARLQHYARELLANPQLGLFFPAEPEPLSADEIRERLARRETAPLALAFETPDIVDDQLYPQLQKSLAGIESGLEGHDFDVFRSDLFVDEDSDTTVLLFELSTAQLPAVERHEGPPVAVRDHATGFFEAYADDDSCFGPFLDGDRYVVERPREWTDATDYLESDALLEVGLGVRIEEALGDDYELLVDEEIVELVETIGMGLTEYLTPQP</sequence>
<feature type="binding site" evidence="10">
    <location>
        <position position="77"/>
    </location>
    <ligand>
        <name>Mg(2+)</name>
        <dbReference type="ChEBI" id="CHEBI:18420"/>
    </ligand>
</feature>
<dbReference type="PIRSF" id="PIRSF005335">
    <property type="entry name" value="CCA_arch"/>
    <property type="match status" value="1"/>
</dbReference>
<evidence type="ECO:0000256" key="3">
    <source>
        <dbReference type="ARBA" id="ARBA00022695"/>
    </source>
</evidence>
<organism evidence="14 15">
    <name type="scientific">Halohasta litchfieldiae</name>
    <dbReference type="NCBI Taxonomy" id="1073996"/>
    <lineage>
        <taxon>Archaea</taxon>
        <taxon>Methanobacteriati</taxon>
        <taxon>Methanobacteriota</taxon>
        <taxon>Stenosarchaea group</taxon>
        <taxon>Halobacteria</taxon>
        <taxon>Halobacteriales</taxon>
        <taxon>Haloferacaceae</taxon>
        <taxon>Halohasta</taxon>
    </lineage>
</organism>
<name>A0A1H6V624_9EURY</name>
<evidence type="ECO:0000256" key="1">
    <source>
        <dbReference type="ARBA" id="ARBA00022679"/>
    </source>
</evidence>